<gene>
    <name evidence="2" type="ORF">BP5553_08020</name>
</gene>
<proteinExistence type="predicted"/>
<dbReference type="RefSeq" id="XP_031866934.1">
    <property type="nucleotide sequence ID" value="XM_032016643.1"/>
</dbReference>
<protein>
    <submittedName>
        <fullName evidence="2">Uncharacterized protein</fullName>
    </submittedName>
</protein>
<accession>A0A370TFH7</accession>
<evidence type="ECO:0000256" key="1">
    <source>
        <dbReference type="SAM" id="MobiDB-lite"/>
    </source>
</evidence>
<sequence>MGQEVLLEQDMSVLIRQSMEDGNDKGHSEVDIPNDTEVEAFIGMKMEDLGQYTLDPEAHEEQKEQKEREAKAERIATEEKPLVDELGLSRKPDFGV</sequence>
<dbReference type="EMBL" id="NPIC01000008">
    <property type="protein sequence ID" value="RDL33652.1"/>
    <property type="molecule type" value="Genomic_DNA"/>
</dbReference>
<reference evidence="2 3" key="1">
    <citation type="journal article" date="2018" name="IMA Fungus">
        <title>IMA Genome-F 9: Draft genome sequence of Annulohypoxylon stygium, Aspergillus mulundensis, Berkeleyomyces basicola (syn. Thielaviopsis basicola), Ceratocystis smalleyi, two Cercospora beticola strains, Coleophoma cylindrospora, Fusarium fracticaudum, Phialophora cf. hyalina, and Morchella septimelata.</title>
        <authorList>
            <person name="Wingfield B.D."/>
            <person name="Bills G.F."/>
            <person name="Dong Y."/>
            <person name="Huang W."/>
            <person name="Nel W.J."/>
            <person name="Swalarsk-Parry B.S."/>
            <person name="Vaghefi N."/>
            <person name="Wilken P.M."/>
            <person name="An Z."/>
            <person name="de Beer Z.W."/>
            <person name="De Vos L."/>
            <person name="Chen L."/>
            <person name="Duong T.A."/>
            <person name="Gao Y."/>
            <person name="Hammerbacher A."/>
            <person name="Kikkert J.R."/>
            <person name="Li Y."/>
            <person name="Li H."/>
            <person name="Li K."/>
            <person name="Li Q."/>
            <person name="Liu X."/>
            <person name="Ma X."/>
            <person name="Naidoo K."/>
            <person name="Pethybridge S.J."/>
            <person name="Sun J."/>
            <person name="Steenkamp E.T."/>
            <person name="van der Nest M.A."/>
            <person name="van Wyk S."/>
            <person name="Wingfield M.J."/>
            <person name="Xiong C."/>
            <person name="Yue Q."/>
            <person name="Zhang X."/>
        </authorList>
    </citation>
    <scope>NUCLEOTIDE SEQUENCE [LARGE SCALE GENOMIC DNA]</scope>
    <source>
        <strain evidence="2 3">BP 5553</strain>
    </source>
</reference>
<organism evidence="2 3">
    <name type="scientific">Venustampulla echinocandica</name>
    <dbReference type="NCBI Taxonomy" id="2656787"/>
    <lineage>
        <taxon>Eukaryota</taxon>
        <taxon>Fungi</taxon>
        <taxon>Dikarya</taxon>
        <taxon>Ascomycota</taxon>
        <taxon>Pezizomycotina</taxon>
        <taxon>Leotiomycetes</taxon>
        <taxon>Helotiales</taxon>
        <taxon>Pleuroascaceae</taxon>
        <taxon>Venustampulla</taxon>
    </lineage>
</organism>
<keyword evidence="3" id="KW-1185">Reference proteome</keyword>
<name>A0A370TFH7_9HELO</name>
<dbReference type="AlphaFoldDB" id="A0A370TFH7"/>
<feature type="region of interest" description="Disordered" evidence="1">
    <location>
        <begin position="57"/>
        <end position="96"/>
    </location>
</feature>
<evidence type="ECO:0000313" key="2">
    <source>
        <dbReference type="EMBL" id="RDL33652.1"/>
    </source>
</evidence>
<dbReference type="Proteomes" id="UP000254866">
    <property type="component" value="Unassembled WGS sequence"/>
</dbReference>
<dbReference type="GeneID" id="43600869"/>
<comment type="caution">
    <text evidence="2">The sequence shown here is derived from an EMBL/GenBank/DDBJ whole genome shotgun (WGS) entry which is preliminary data.</text>
</comment>
<evidence type="ECO:0000313" key="3">
    <source>
        <dbReference type="Proteomes" id="UP000254866"/>
    </source>
</evidence>